<name>A0A0A1T3G3_9HYPO</name>
<dbReference type="AlphaFoldDB" id="A0A0A1T3G3"/>
<feature type="compositionally biased region" description="Acidic residues" evidence="1">
    <location>
        <begin position="836"/>
        <end position="848"/>
    </location>
</feature>
<feature type="compositionally biased region" description="Basic and acidic residues" evidence="1">
    <location>
        <begin position="348"/>
        <end position="361"/>
    </location>
</feature>
<protein>
    <submittedName>
        <fullName evidence="2">Uncharacterized protein</fullName>
    </submittedName>
</protein>
<reference evidence="2 3" key="1">
    <citation type="journal article" date="2015" name="Genome Announc.">
        <title>Draft Genome Sequence and Gene Annotation of the Entomopathogenic Fungus Verticillium hemipterigenum.</title>
        <authorList>
            <person name="Horn F."/>
            <person name="Habel A."/>
            <person name="Scharf D.H."/>
            <person name="Dworschak J."/>
            <person name="Brakhage A.A."/>
            <person name="Guthke R."/>
            <person name="Hertweck C."/>
            <person name="Linde J."/>
        </authorList>
    </citation>
    <scope>NUCLEOTIDE SEQUENCE [LARGE SCALE GENOMIC DNA]</scope>
</reference>
<accession>A0A0A1T3G3</accession>
<sequence length="941" mass="104727">MVAAPYNQFRPVHDPFNVYHDAANLNTHRGSLPQGGCNFVDLTQGAAGTRCGCRKYWSRQTIEGPNPAISHQGWCMCNHHACFHDDRLSDEQVAPIPIASGQENEKPKPLREPLSPMIDVQSHMPQPAQNLGFPSFSAGGAPLSFIHDNPMDFNNGISQNNTPQVAPSLPDTIHWGDFVQSQVETSGLPPIPAQCLLASQTASTTSSVQAKYLRPFAGKGLNTLGPPAPRAPIPPSPLSNKFRTPLQVQREVETSAMVIDQGSSTPMTTITTQIEPRSAAKGPSSREVLKNVTETLGSHEQRLDRLETTSFAAPAHDECHEKHEHFDLRITDVEGKLDELLEKQINDDGAVSRRGDRRDDDATTQSGLSVVSDATSRPTRDHDLLAQIKALQDQVLHLQSLSPSHNNPWEIEVVFLPFPLKRVWQDMHQFKIEPNASSDDWTQLPMTMSSSPMRAQTPMFGDWATSDHEIEWLLPKACADTSVTDQRLRSRGLIKTVSVRGTDARSIQAAINNTFASVFEEMQVMPRSHETDQRLSKFHGLQSFWVPLRKIHKESRLRFLSPAEMITPAVWDASFLNSVMMRSSQRRLFITHPDAYLQDRTAYDSGWTWQRIRELTRVYPGSDASQRVPEADALEDHWSWNEQMDEPISANNSGNFRQQHRISRSPSFAQIARIERWRSQSPAILRDSTPMGSGRRGSMPPHLRTMSGPVVPPARPSPLEPPRRNASMTNYHRYASPAVRVGPNGGIMKPRRTRSPSFAQATPRWTTSPSPAPWASHERHGQRGMTPFAYATPYSATPVQDPRATRSGSTVRFDAQHRYYDDDGQGEYYGNFGAESADDEDIDVYEDDVPIKRDESDSDNDIDAVPMAERQGEGIPDSGDFPCGDDDPWPGIEDQPPSDGENVDPKAVGRESAASSQPSEYPSTQPAWPAEPDDFSIHEDA</sequence>
<feature type="compositionally biased region" description="Polar residues" evidence="1">
    <location>
        <begin position="755"/>
        <end position="769"/>
    </location>
</feature>
<evidence type="ECO:0000313" key="2">
    <source>
        <dbReference type="EMBL" id="CEJ91686.1"/>
    </source>
</evidence>
<feature type="compositionally biased region" description="Pro residues" evidence="1">
    <location>
        <begin position="710"/>
        <end position="720"/>
    </location>
</feature>
<evidence type="ECO:0000313" key="3">
    <source>
        <dbReference type="Proteomes" id="UP000039046"/>
    </source>
</evidence>
<dbReference type="OrthoDB" id="5427134at2759"/>
<feature type="region of interest" description="Disordered" evidence="1">
    <location>
        <begin position="737"/>
        <end position="780"/>
    </location>
</feature>
<gene>
    <name evidence="2" type="ORF">VHEMI07382</name>
</gene>
<dbReference type="STRING" id="1531966.A0A0A1T3G3"/>
<feature type="region of interest" description="Disordered" evidence="1">
    <location>
        <begin position="348"/>
        <end position="379"/>
    </location>
</feature>
<feature type="compositionally biased region" description="Polar residues" evidence="1">
    <location>
        <begin position="913"/>
        <end position="926"/>
    </location>
</feature>
<proteinExistence type="predicted"/>
<dbReference type="EMBL" id="CDHN01000004">
    <property type="protein sequence ID" value="CEJ91686.1"/>
    <property type="molecule type" value="Genomic_DNA"/>
</dbReference>
<dbReference type="Proteomes" id="UP000039046">
    <property type="component" value="Unassembled WGS sequence"/>
</dbReference>
<organism evidence="2 3">
    <name type="scientific">[Torrubiella] hemipterigena</name>
    <dbReference type="NCBI Taxonomy" id="1531966"/>
    <lineage>
        <taxon>Eukaryota</taxon>
        <taxon>Fungi</taxon>
        <taxon>Dikarya</taxon>
        <taxon>Ascomycota</taxon>
        <taxon>Pezizomycotina</taxon>
        <taxon>Sordariomycetes</taxon>
        <taxon>Hypocreomycetidae</taxon>
        <taxon>Hypocreales</taxon>
        <taxon>Clavicipitaceae</taxon>
        <taxon>Clavicipitaceae incertae sedis</taxon>
        <taxon>'Torrubiella' clade</taxon>
    </lineage>
</organism>
<keyword evidence="3" id="KW-1185">Reference proteome</keyword>
<evidence type="ECO:0000256" key="1">
    <source>
        <dbReference type="SAM" id="MobiDB-lite"/>
    </source>
</evidence>
<feature type="compositionally biased region" description="Polar residues" evidence="1">
    <location>
        <begin position="363"/>
        <end position="377"/>
    </location>
</feature>
<feature type="region of interest" description="Disordered" evidence="1">
    <location>
        <begin position="684"/>
        <end position="721"/>
    </location>
</feature>
<dbReference type="HOGENOM" id="CLU_006963_0_0_1"/>
<feature type="region of interest" description="Disordered" evidence="1">
    <location>
        <begin position="818"/>
        <end position="941"/>
    </location>
</feature>